<evidence type="ECO:0000313" key="2">
    <source>
        <dbReference type="Proteomes" id="UP001209922"/>
    </source>
</evidence>
<dbReference type="RefSeq" id="WP_265129107.1">
    <property type="nucleotide sequence ID" value="NZ_JAPCHY010000018.1"/>
</dbReference>
<dbReference type="Proteomes" id="UP001209922">
    <property type="component" value="Unassembled WGS sequence"/>
</dbReference>
<organism evidence="1 2">
    <name type="scientific">Xanthomonas chitinilytica</name>
    <dbReference type="NCBI Taxonomy" id="2989819"/>
    <lineage>
        <taxon>Bacteria</taxon>
        <taxon>Pseudomonadati</taxon>
        <taxon>Pseudomonadota</taxon>
        <taxon>Gammaproteobacteria</taxon>
        <taxon>Lysobacterales</taxon>
        <taxon>Lysobacteraceae</taxon>
        <taxon>Xanthomonas</taxon>
    </lineage>
</organism>
<name>A0ABT3K043_9XANT</name>
<protein>
    <submittedName>
        <fullName evidence="1">Uncharacterized protein</fullName>
    </submittedName>
</protein>
<keyword evidence="2" id="KW-1185">Reference proteome</keyword>
<comment type="caution">
    <text evidence="1">The sequence shown here is derived from an EMBL/GenBank/DDBJ whole genome shotgun (WGS) entry which is preliminary data.</text>
</comment>
<proteinExistence type="predicted"/>
<dbReference type="EMBL" id="JAPCHY010000018">
    <property type="protein sequence ID" value="MCW4474105.1"/>
    <property type="molecule type" value="Genomic_DNA"/>
</dbReference>
<accession>A0ABT3K043</accession>
<gene>
    <name evidence="1" type="ORF">OK345_16560</name>
</gene>
<sequence>MTINKSAYTNSHCYTIGLPLFARSELNAVAFDLLNWEGSRERIVSAWKQIRAEVLTVQSVDDDEVAQLYDAVEKDVGETTAQHGMNPDSSGSIDRELNEWYKAYVDLSTNYGWYGWPELALTDYLRGFEAYDEARAKATAQRAWETARMAYDALKSRSVDVKPARKPSKKAKRKAS</sequence>
<evidence type="ECO:0000313" key="1">
    <source>
        <dbReference type="EMBL" id="MCW4474105.1"/>
    </source>
</evidence>
<reference evidence="1 2" key="1">
    <citation type="submission" date="2022-10" db="EMBL/GenBank/DDBJ databases">
        <title>Xanthomonas sp. H13-6.</title>
        <authorList>
            <person name="Liu X."/>
            <person name="Deng Z."/>
            <person name="Jiang Y."/>
            <person name="Yu T."/>
            <person name="Ai J."/>
        </authorList>
    </citation>
    <scope>NUCLEOTIDE SEQUENCE [LARGE SCALE GENOMIC DNA]</scope>
    <source>
        <strain evidence="1 2">H13-6</strain>
    </source>
</reference>